<dbReference type="SUPFAM" id="SSF53597">
    <property type="entry name" value="Dihydrofolate reductase-like"/>
    <property type="match status" value="1"/>
</dbReference>
<sequence>MGNVVCDISISVDGYVAGPDQTRQDPLGRGGESLHAWMFDTPDENRAELDRSMAAGAHIMGRHMFGPGRGAWDPDWTGWWGGEPPYDAPVFVLTHHEREPLVMRDGITITFVTTGIGSALEQARAAGGDRDVAIAGGAETINQYLRAGLIDELRTHVAPVVLGGGSRLFVDVPELRLVPVSARGAGLVTHITYRVGR</sequence>
<dbReference type="EMBL" id="JBHLUE010000016">
    <property type="protein sequence ID" value="MFC0566157.1"/>
    <property type="molecule type" value="Genomic_DNA"/>
</dbReference>
<name>A0ABV6NZE7_9ACTN</name>
<dbReference type="InterPro" id="IPR024072">
    <property type="entry name" value="DHFR-like_dom_sf"/>
</dbReference>
<dbReference type="RefSeq" id="WP_377340622.1">
    <property type="nucleotide sequence ID" value="NZ_JBHLUE010000016.1"/>
</dbReference>
<dbReference type="Gene3D" id="3.40.430.10">
    <property type="entry name" value="Dihydrofolate Reductase, subunit A"/>
    <property type="match status" value="1"/>
</dbReference>
<evidence type="ECO:0000313" key="3">
    <source>
        <dbReference type="Proteomes" id="UP001589894"/>
    </source>
</evidence>
<keyword evidence="3" id="KW-1185">Reference proteome</keyword>
<evidence type="ECO:0000313" key="2">
    <source>
        <dbReference type="EMBL" id="MFC0566157.1"/>
    </source>
</evidence>
<dbReference type="Proteomes" id="UP001589894">
    <property type="component" value="Unassembled WGS sequence"/>
</dbReference>
<organism evidence="2 3">
    <name type="scientific">Plantactinospora siamensis</name>
    <dbReference type="NCBI Taxonomy" id="555372"/>
    <lineage>
        <taxon>Bacteria</taxon>
        <taxon>Bacillati</taxon>
        <taxon>Actinomycetota</taxon>
        <taxon>Actinomycetes</taxon>
        <taxon>Micromonosporales</taxon>
        <taxon>Micromonosporaceae</taxon>
        <taxon>Plantactinospora</taxon>
    </lineage>
</organism>
<accession>A0ABV6NZE7</accession>
<dbReference type="InterPro" id="IPR050765">
    <property type="entry name" value="Riboflavin_Biosynth_HTPR"/>
</dbReference>
<proteinExistence type="predicted"/>
<gene>
    <name evidence="2" type="ORF">ACFFHU_18705</name>
</gene>
<dbReference type="PANTHER" id="PTHR38011:SF12">
    <property type="entry name" value="BIFUNCTIONAL DEAMINASE-REDUCTASE DOMAIN PROTEIN"/>
    <property type="match status" value="1"/>
</dbReference>
<dbReference type="InterPro" id="IPR002734">
    <property type="entry name" value="RibDG_C"/>
</dbReference>
<dbReference type="PANTHER" id="PTHR38011">
    <property type="entry name" value="DIHYDROFOLATE REDUCTASE FAMILY PROTEIN (AFU_ORTHOLOGUE AFUA_8G06820)"/>
    <property type="match status" value="1"/>
</dbReference>
<reference evidence="2 3" key="1">
    <citation type="submission" date="2024-09" db="EMBL/GenBank/DDBJ databases">
        <authorList>
            <person name="Sun Q."/>
            <person name="Mori K."/>
        </authorList>
    </citation>
    <scope>NUCLEOTIDE SEQUENCE [LARGE SCALE GENOMIC DNA]</scope>
    <source>
        <strain evidence="2 3">TBRC 2205</strain>
    </source>
</reference>
<evidence type="ECO:0000259" key="1">
    <source>
        <dbReference type="Pfam" id="PF01872"/>
    </source>
</evidence>
<protein>
    <submittedName>
        <fullName evidence="2">Dihydrofolate reductase family protein</fullName>
    </submittedName>
</protein>
<dbReference type="Pfam" id="PF01872">
    <property type="entry name" value="RibD_C"/>
    <property type="match status" value="1"/>
</dbReference>
<comment type="caution">
    <text evidence="2">The sequence shown here is derived from an EMBL/GenBank/DDBJ whole genome shotgun (WGS) entry which is preliminary data.</text>
</comment>
<feature type="domain" description="Bacterial bifunctional deaminase-reductase C-terminal" evidence="1">
    <location>
        <begin position="4"/>
        <end position="187"/>
    </location>
</feature>